<dbReference type="InterPro" id="IPR050833">
    <property type="entry name" value="Poly_Biosynth_Transport"/>
</dbReference>
<feature type="transmembrane region" description="Helical" evidence="6">
    <location>
        <begin position="21"/>
        <end position="41"/>
    </location>
</feature>
<evidence type="ECO:0000256" key="2">
    <source>
        <dbReference type="ARBA" id="ARBA00022475"/>
    </source>
</evidence>
<dbReference type="RefSeq" id="WP_133441232.1">
    <property type="nucleotide sequence ID" value="NZ_CP034726.1"/>
</dbReference>
<keyword evidence="4 6" id="KW-1133">Transmembrane helix</keyword>
<accession>A0A4P6ZJN0</accession>
<feature type="transmembrane region" description="Helical" evidence="6">
    <location>
        <begin position="249"/>
        <end position="269"/>
    </location>
</feature>
<evidence type="ECO:0000313" key="8">
    <source>
        <dbReference type="Proteomes" id="UP000294321"/>
    </source>
</evidence>
<gene>
    <name evidence="7" type="ORF">ELX58_00475</name>
</gene>
<organism evidence="7 8">
    <name type="scientific">Acetilactobacillus jinshanensis</name>
    <dbReference type="NCBI Taxonomy" id="1720083"/>
    <lineage>
        <taxon>Bacteria</taxon>
        <taxon>Bacillati</taxon>
        <taxon>Bacillota</taxon>
        <taxon>Bacilli</taxon>
        <taxon>Lactobacillales</taxon>
        <taxon>Lactobacillaceae</taxon>
        <taxon>Acetilactobacillus</taxon>
    </lineage>
</organism>
<dbReference type="InterPro" id="IPR002797">
    <property type="entry name" value="Polysacc_synth"/>
</dbReference>
<proteinExistence type="predicted"/>
<evidence type="ECO:0000256" key="4">
    <source>
        <dbReference type="ARBA" id="ARBA00022989"/>
    </source>
</evidence>
<feature type="transmembrane region" description="Helical" evidence="6">
    <location>
        <begin position="507"/>
        <end position="527"/>
    </location>
</feature>
<dbReference type="KEGG" id="lji:ELX58_00475"/>
<evidence type="ECO:0000256" key="6">
    <source>
        <dbReference type="SAM" id="Phobius"/>
    </source>
</evidence>
<feature type="transmembrane region" description="Helical" evidence="6">
    <location>
        <begin position="303"/>
        <end position="322"/>
    </location>
</feature>
<feature type="transmembrane region" description="Helical" evidence="6">
    <location>
        <begin position="375"/>
        <end position="397"/>
    </location>
</feature>
<feature type="transmembrane region" description="Helical" evidence="6">
    <location>
        <begin position="101"/>
        <end position="119"/>
    </location>
</feature>
<evidence type="ECO:0000256" key="5">
    <source>
        <dbReference type="ARBA" id="ARBA00023136"/>
    </source>
</evidence>
<dbReference type="PIRSF" id="PIRSF038958">
    <property type="entry name" value="PG_synth_SpoVB"/>
    <property type="match status" value="1"/>
</dbReference>
<feature type="transmembrane region" description="Helical" evidence="6">
    <location>
        <begin position="342"/>
        <end position="363"/>
    </location>
</feature>
<name>A0A4P6ZJN0_9LACO</name>
<protein>
    <submittedName>
        <fullName evidence="7">Polysaccharide biosynthesis protein</fullName>
    </submittedName>
</protein>
<dbReference type="Proteomes" id="UP000294321">
    <property type="component" value="Chromosome"/>
</dbReference>
<feature type="transmembrane region" description="Helical" evidence="6">
    <location>
        <begin position="473"/>
        <end position="495"/>
    </location>
</feature>
<feature type="transmembrane region" description="Helical" evidence="6">
    <location>
        <begin position="176"/>
        <end position="197"/>
    </location>
</feature>
<evidence type="ECO:0000256" key="3">
    <source>
        <dbReference type="ARBA" id="ARBA00022692"/>
    </source>
</evidence>
<keyword evidence="5 6" id="KW-0472">Membrane</keyword>
<feature type="transmembrane region" description="Helical" evidence="6">
    <location>
        <begin position="61"/>
        <end position="80"/>
    </location>
</feature>
<feature type="transmembrane region" description="Helical" evidence="6">
    <location>
        <begin position="131"/>
        <end position="155"/>
    </location>
</feature>
<evidence type="ECO:0000256" key="1">
    <source>
        <dbReference type="ARBA" id="ARBA00004651"/>
    </source>
</evidence>
<evidence type="ECO:0000313" key="7">
    <source>
        <dbReference type="EMBL" id="QBP17687.1"/>
    </source>
</evidence>
<dbReference type="InterPro" id="IPR024923">
    <property type="entry name" value="PG_synth_SpoVB"/>
</dbReference>
<keyword evidence="8" id="KW-1185">Reference proteome</keyword>
<feature type="transmembrane region" description="Helical" evidence="6">
    <location>
        <begin position="434"/>
        <end position="452"/>
    </location>
</feature>
<dbReference type="Pfam" id="PF01943">
    <property type="entry name" value="Polysacc_synt"/>
    <property type="match status" value="1"/>
</dbReference>
<dbReference type="PANTHER" id="PTHR30250">
    <property type="entry name" value="PST FAMILY PREDICTED COLANIC ACID TRANSPORTER"/>
    <property type="match status" value="1"/>
</dbReference>
<reference evidence="8" key="1">
    <citation type="submission" date="2018-12" db="EMBL/GenBank/DDBJ databases">
        <title>A new species of lactobacillus.</title>
        <authorList>
            <person name="Jian Y."/>
            <person name="Xin L."/>
            <person name="Hong Z.J."/>
            <person name="Ming L.Z."/>
            <person name="Hong X.Z."/>
        </authorList>
    </citation>
    <scope>NUCLEOTIDE SEQUENCE [LARGE SCALE GENOMIC DNA]</scope>
    <source>
        <strain evidence="8">HSLZ-75</strain>
    </source>
</reference>
<dbReference type="CDD" id="cd13124">
    <property type="entry name" value="MATE_SpoVB_like"/>
    <property type="match status" value="1"/>
</dbReference>
<dbReference type="OrthoDB" id="9775950at2"/>
<comment type="subcellular location">
    <subcellularLocation>
        <location evidence="1">Cell membrane</location>
        <topology evidence="1">Multi-pass membrane protein</topology>
    </subcellularLocation>
</comment>
<dbReference type="AlphaFoldDB" id="A0A4P6ZJN0"/>
<keyword evidence="3 6" id="KW-0812">Transmembrane</keyword>
<feature type="transmembrane region" description="Helical" evidence="6">
    <location>
        <begin position="203"/>
        <end position="221"/>
    </location>
</feature>
<dbReference type="GO" id="GO:0005886">
    <property type="term" value="C:plasma membrane"/>
    <property type="evidence" value="ECO:0007669"/>
    <property type="project" value="UniProtKB-SubCell"/>
</dbReference>
<sequence length="552" mass="60952">MSNNNQSTESSEDQSTMLAGSTWMTAGSIFSRILGAIYIIPWSIWFADKYFRANAIYVQGYNVYATLLIIAIAGIPSAIAKQVAHYNALNEYGIGVKLYKRGLSLSITIGIICAGVFYYCAPFLDNDDANVIPVMHSLAWAIMIIPSMSITRGFFQGYQDMAPSAISQFGEQVVRVAYMLVTAYIIMQVMHGNWVTAVSQSTFAAFVGAVAGFAILGWYYMRRHHYYRSLVINSNHKMKVPTMELYHEIIQQSIPFIILGAGTSIFQLIDQYTFFRAMHKFTDYSSIEVNDLYAIFAGNAGKLIMITISLSTSIAITVVPLLSKSYTRHDKAETRQQITSALILFEFVMLPSSLGMAAVAGPLNRLFYGVGHQVIAANVLSFYSLIAITFGLFAIVSAMMQGISQNKRAVKYFFVGTLVKVILQVPFIKFFGTFGPMITSGIGFIVTSGLILHSMNKQFGINYDQIAKATNGILLCSVLVYVEALVTVTLSNRYLAPLMNIDGRVGSFVVTMIAVIIAGLTYVYCVFKSHLADYVLGNNMSDSIRAKLRIKA</sequence>
<dbReference type="PANTHER" id="PTHR30250:SF21">
    <property type="entry name" value="LIPID II FLIPPASE MURJ"/>
    <property type="match status" value="1"/>
</dbReference>
<keyword evidence="2" id="KW-1003">Cell membrane</keyword>
<feature type="transmembrane region" description="Helical" evidence="6">
    <location>
        <begin position="409"/>
        <end position="428"/>
    </location>
</feature>
<dbReference type="EMBL" id="CP034726">
    <property type="protein sequence ID" value="QBP17687.1"/>
    <property type="molecule type" value="Genomic_DNA"/>
</dbReference>